<evidence type="ECO:0000256" key="4">
    <source>
        <dbReference type="ARBA" id="ARBA00022723"/>
    </source>
</evidence>
<keyword evidence="14" id="KW-1185">Reference proteome</keyword>
<evidence type="ECO:0000256" key="1">
    <source>
        <dbReference type="ARBA" id="ARBA00001946"/>
    </source>
</evidence>
<evidence type="ECO:0000256" key="3">
    <source>
        <dbReference type="ARBA" id="ARBA00022722"/>
    </source>
</evidence>
<evidence type="ECO:0000256" key="11">
    <source>
        <dbReference type="SAM" id="Phobius"/>
    </source>
</evidence>
<keyword evidence="3 10" id="KW-0540">Nuclease</keyword>
<keyword evidence="6 10" id="KW-0378">Hydrolase</keyword>
<dbReference type="PANTHER" id="PTHR13966:SF5">
    <property type="entry name" value="ENDONUCLEASE G, MITOCHONDRIAL"/>
    <property type="match status" value="1"/>
</dbReference>
<dbReference type="InterPro" id="IPR018524">
    <property type="entry name" value="DNA/RNA_endonuclease_AS"/>
</dbReference>
<evidence type="ECO:0000256" key="10">
    <source>
        <dbReference type="RuleBase" id="RU366055"/>
    </source>
</evidence>
<dbReference type="PANTHER" id="PTHR13966">
    <property type="entry name" value="ENDONUCLEASE RELATED"/>
    <property type="match status" value="1"/>
</dbReference>
<keyword evidence="11" id="KW-0472">Membrane</keyword>
<dbReference type="EC" id="3.1.30.-" evidence="10"/>
<evidence type="ECO:0000256" key="7">
    <source>
        <dbReference type="ARBA" id="ARBA00022842"/>
    </source>
</evidence>
<proteinExistence type="inferred from homology"/>
<evidence type="ECO:0000259" key="13">
    <source>
        <dbReference type="SMART" id="SM00892"/>
    </source>
</evidence>
<dbReference type="SMART" id="SM00477">
    <property type="entry name" value="NUC"/>
    <property type="match status" value="1"/>
</dbReference>
<organism evidence="14 15">
    <name type="scientific">Parastrongyloides trichosuri</name>
    <name type="common">Possum-specific nematode worm</name>
    <dbReference type="NCBI Taxonomy" id="131310"/>
    <lineage>
        <taxon>Eukaryota</taxon>
        <taxon>Metazoa</taxon>
        <taxon>Ecdysozoa</taxon>
        <taxon>Nematoda</taxon>
        <taxon>Chromadorea</taxon>
        <taxon>Rhabditida</taxon>
        <taxon>Tylenchina</taxon>
        <taxon>Panagrolaimomorpha</taxon>
        <taxon>Strongyloidoidea</taxon>
        <taxon>Strongyloididae</taxon>
        <taxon>Parastrongyloides</taxon>
    </lineage>
</organism>
<evidence type="ECO:0000256" key="8">
    <source>
        <dbReference type="PIRSR" id="PIRSR640255-1"/>
    </source>
</evidence>
<evidence type="ECO:0000256" key="2">
    <source>
        <dbReference type="ARBA" id="ARBA00010052"/>
    </source>
</evidence>
<dbReference type="STRING" id="131310.A0A0N4ZF44"/>
<evidence type="ECO:0000256" key="9">
    <source>
        <dbReference type="PIRSR" id="PIRSR640255-2"/>
    </source>
</evidence>
<dbReference type="Proteomes" id="UP000038045">
    <property type="component" value="Unplaced"/>
</dbReference>
<feature type="domain" description="ENPP1-3/EXOG-like endonuclease/phosphodiesterase" evidence="12">
    <location>
        <begin position="69"/>
        <end position="281"/>
    </location>
</feature>
<keyword evidence="11" id="KW-0812">Transmembrane</keyword>
<dbReference type="WBParaSite" id="PTRK_0000637600.1">
    <property type="protein sequence ID" value="PTRK_0000637600.1"/>
    <property type="gene ID" value="PTRK_0000637600"/>
</dbReference>
<dbReference type="GO" id="GO:0000014">
    <property type="term" value="F:single-stranded DNA endodeoxyribonuclease activity"/>
    <property type="evidence" value="ECO:0007669"/>
    <property type="project" value="TreeGrafter"/>
</dbReference>
<name>A0A0N4ZF44_PARTI</name>
<reference evidence="15" key="1">
    <citation type="submission" date="2017-02" db="UniProtKB">
        <authorList>
            <consortium name="WormBaseParasite"/>
        </authorList>
    </citation>
    <scope>IDENTIFICATION</scope>
</reference>
<feature type="active site" description="Proton acceptor" evidence="8">
    <location>
        <position position="134"/>
    </location>
</feature>
<evidence type="ECO:0000256" key="5">
    <source>
        <dbReference type="ARBA" id="ARBA00022759"/>
    </source>
</evidence>
<dbReference type="GO" id="GO:0005634">
    <property type="term" value="C:nucleus"/>
    <property type="evidence" value="ECO:0007669"/>
    <property type="project" value="TreeGrafter"/>
</dbReference>
<keyword evidence="5 10" id="KW-0255">Endonuclease</keyword>
<dbReference type="GO" id="GO:0005743">
    <property type="term" value="C:mitochondrial inner membrane"/>
    <property type="evidence" value="ECO:0007669"/>
    <property type="project" value="TreeGrafter"/>
</dbReference>
<evidence type="ECO:0000313" key="15">
    <source>
        <dbReference type="WBParaSite" id="PTRK_0000637600.1"/>
    </source>
</evidence>
<dbReference type="AlphaFoldDB" id="A0A0N4ZF44"/>
<sequence length="289" mass="33883">MEQREAIHILTFAIILIISCIISYSIGKYSNLLKPNFVCHEICNIEQLPNTDSVLLKYGLSSGYNLRYMDDFLISYDTKNRIPFWVLETISINNLIRIENNYRKNKRFTVDKYFYKPFQSTLEDYKKSGYDRGHMAAAGNYLHSKSTMMKTFLLSNIAPQVGKGFNQGIWTELENKIRNVIQSEIYKSAHILTGPLFVPKEIKYENKTIFMMEYEMLRRNVAVPTHFFKVVIFTDKSNKISYMSFVMPNAIINGTIESYYRNISDIEKLAGFRIFPKIDFFKIKNKITF</sequence>
<accession>A0A0N4ZF44</accession>
<dbReference type="Gene3D" id="3.40.570.10">
    <property type="entry name" value="Extracellular Endonuclease, subunit A"/>
    <property type="match status" value="1"/>
</dbReference>
<dbReference type="CDD" id="cd00091">
    <property type="entry name" value="NUC"/>
    <property type="match status" value="1"/>
</dbReference>
<dbReference type="InterPro" id="IPR040255">
    <property type="entry name" value="Non-specific_endonuclease"/>
</dbReference>
<feature type="domain" description="DNA/RNA non-specific endonuclease/pyrophosphatase/phosphodiesterase" evidence="13">
    <location>
        <begin position="68"/>
        <end position="281"/>
    </location>
</feature>
<feature type="transmembrane region" description="Helical" evidence="11">
    <location>
        <begin position="6"/>
        <end position="26"/>
    </location>
</feature>
<dbReference type="PROSITE" id="PS51257">
    <property type="entry name" value="PROKAR_LIPOPROTEIN"/>
    <property type="match status" value="1"/>
</dbReference>
<keyword evidence="4 9" id="KW-0479">Metal-binding</keyword>
<evidence type="ECO:0000313" key="14">
    <source>
        <dbReference type="Proteomes" id="UP000038045"/>
    </source>
</evidence>
<keyword evidence="7" id="KW-0460">Magnesium</keyword>
<evidence type="ECO:0000259" key="12">
    <source>
        <dbReference type="SMART" id="SM00477"/>
    </source>
</evidence>
<dbReference type="InterPro" id="IPR044929">
    <property type="entry name" value="DNA/RNA_non-sp_Endonuclease_sf"/>
</dbReference>
<feature type="binding site" evidence="9">
    <location>
        <position position="166"/>
    </location>
    <ligand>
        <name>Mg(2+)</name>
        <dbReference type="ChEBI" id="CHEBI:18420"/>
        <note>catalytic</note>
    </ligand>
</feature>
<dbReference type="Pfam" id="PF01223">
    <property type="entry name" value="Endonuclease_NS"/>
    <property type="match status" value="1"/>
</dbReference>
<dbReference type="SUPFAM" id="SSF54060">
    <property type="entry name" value="His-Me finger endonucleases"/>
    <property type="match status" value="1"/>
</dbReference>
<comment type="similarity">
    <text evidence="2 10">Belongs to the DNA/RNA non-specific endonuclease family.</text>
</comment>
<dbReference type="GO" id="GO:0003676">
    <property type="term" value="F:nucleic acid binding"/>
    <property type="evidence" value="ECO:0007669"/>
    <property type="project" value="InterPro"/>
</dbReference>
<evidence type="ECO:0000256" key="6">
    <source>
        <dbReference type="ARBA" id="ARBA00022801"/>
    </source>
</evidence>
<keyword evidence="11" id="KW-1133">Transmembrane helix</keyword>
<dbReference type="SMART" id="SM00892">
    <property type="entry name" value="Endonuclease_NS"/>
    <property type="match status" value="1"/>
</dbReference>
<comment type="cofactor">
    <cofactor evidence="1 10">
        <name>Mg(2+)</name>
        <dbReference type="ChEBI" id="CHEBI:18420"/>
    </cofactor>
</comment>
<dbReference type="GO" id="GO:0004521">
    <property type="term" value="F:RNA endonuclease activity"/>
    <property type="evidence" value="ECO:0007669"/>
    <property type="project" value="TreeGrafter"/>
</dbReference>
<dbReference type="GO" id="GO:0006309">
    <property type="term" value="P:apoptotic DNA fragmentation"/>
    <property type="evidence" value="ECO:0007669"/>
    <property type="project" value="TreeGrafter"/>
</dbReference>
<dbReference type="InterPro" id="IPR001604">
    <property type="entry name" value="Endo_G_ENPP1-like_dom"/>
</dbReference>
<protein>
    <recommendedName>
        <fullName evidence="10">Endonuclease</fullName>
        <ecNumber evidence="10">3.1.30.-</ecNumber>
    </recommendedName>
</protein>
<dbReference type="InterPro" id="IPR044925">
    <property type="entry name" value="His-Me_finger_sf"/>
</dbReference>
<dbReference type="InterPro" id="IPR020821">
    <property type="entry name" value="ENPP1-3/EXOG-like_nuc-like"/>
</dbReference>
<dbReference type="PROSITE" id="PS01070">
    <property type="entry name" value="NUCLEASE_NON_SPEC"/>
    <property type="match status" value="1"/>
</dbReference>
<dbReference type="GO" id="GO:0046872">
    <property type="term" value="F:metal ion binding"/>
    <property type="evidence" value="ECO:0007669"/>
    <property type="project" value="UniProtKB-KW"/>
</dbReference>